<proteinExistence type="predicted"/>
<dbReference type="RefSeq" id="WP_326089698.1">
    <property type="nucleotide sequence ID" value="NZ_JARLKZ010000015.1"/>
</dbReference>
<comment type="caution">
    <text evidence="1">The sequence shown here is derived from an EMBL/GenBank/DDBJ whole genome shotgun (WGS) entry which is preliminary data.</text>
</comment>
<gene>
    <name evidence="1" type="ORF">P4H66_19405</name>
</gene>
<name>A0ABU6GRW7_9BACL</name>
<protein>
    <submittedName>
        <fullName evidence="1">Uncharacterized protein</fullName>
    </submittedName>
</protein>
<evidence type="ECO:0000313" key="1">
    <source>
        <dbReference type="EMBL" id="MEC0241973.1"/>
    </source>
</evidence>
<accession>A0ABU6GRW7</accession>
<organism evidence="1 2">
    <name type="scientific">Paenibacillus dokdonensis</name>
    <dbReference type="NCBI Taxonomy" id="2567944"/>
    <lineage>
        <taxon>Bacteria</taxon>
        <taxon>Bacillati</taxon>
        <taxon>Bacillota</taxon>
        <taxon>Bacilli</taxon>
        <taxon>Bacillales</taxon>
        <taxon>Paenibacillaceae</taxon>
        <taxon>Paenibacillus</taxon>
    </lineage>
</organism>
<dbReference type="EMBL" id="JARLKZ010000015">
    <property type="protein sequence ID" value="MEC0241973.1"/>
    <property type="molecule type" value="Genomic_DNA"/>
</dbReference>
<keyword evidence="2" id="KW-1185">Reference proteome</keyword>
<evidence type="ECO:0000313" key="2">
    <source>
        <dbReference type="Proteomes" id="UP001344632"/>
    </source>
</evidence>
<reference evidence="1 2" key="1">
    <citation type="submission" date="2023-03" db="EMBL/GenBank/DDBJ databases">
        <title>Bacillus Genome Sequencing.</title>
        <authorList>
            <person name="Dunlap C."/>
        </authorList>
    </citation>
    <scope>NUCLEOTIDE SEQUENCE [LARGE SCALE GENOMIC DNA]</scope>
    <source>
        <strain evidence="1 2">BD-525</strain>
    </source>
</reference>
<dbReference type="Proteomes" id="UP001344632">
    <property type="component" value="Unassembled WGS sequence"/>
</dbReference>
<sequence>MGVTMNNLEFCFNQAVVSGASYVGVLIEMEGFPQPEVIINKAENINSKLAYYKKTYDEDLNHRFAKGIKIIGCSYGDGFNDIQEDLT</sequence>